<dbReference type="STRING" id="1736674.APS56_06095"/>
<evidence type="ECO:0000313" key="1">
    <source>
        <dbReference type="EMBL" id="ALJ04724.1"/>
    </source>
</evidence>
<dbReference type="RefSeq" id="WP_054726038.1">
    <property type="nucleotide sequence ID" value="NZ_CP012898.1"/>
</dbReference>
<dbReference type="AlphaFoldDB" id="A0A0P0CFB2"/>
<reference evidence="1 2" key="1">
    <citation type="submission" date="2015-10" db="EMBL/GenBank/DDBJ databases">
        <authorList>
            <person name="Gilbert D.G."/>
        </authorList>
    </citation>
    <scope>NUCLEOTIDE SEQUENCE [LARGE SCALE GENOMIC DNA]</scope>
    <source>
        <strain evidence="2">HZ-22</strain>
    </source>
</reference>
<protein>
    <submittedName>
        <fullName evidence="1">Uncharacterized protein</fullName>
    </submittedName>
</protein>
<sequence>MATYINRGITNYAKENGITVKNNDEIYVLVQNNKEESKIYEYQIEHSKSHKVEIPSRTLAVIIIKI</sequence>
<dbReference type="Proteomes" id="UP000057981">
    <property type="component" value="Chromosome"/>
</dbReference>
<organism evidence="1 2">
    <name type="scientific">Pseudalgibacter alginicilyticus</name>
    <dbReference type="NCBI Taxonomy" id="1736674"/>
    <lineage>
        <taxon>Bacteria</taxon>
        <taxon>Pseudomonadati</taxon>
        <taxon>Bacteroidota</taxon>
        <taxon>Flavobacteriia</taxon>
        <taxon>Flavobacteriales</taxon>
        <taxon>Flavobacteriaceae</taxon>
        <taxon>Pseudalgibacter</taxon>
    </lineage>
</organism>
<keyword evidence="2" id="KW-1185">Reference proteome</keyword>
<dbReference type="EMBL" id="CP012898">
    <property type="protein sequence ID" value="ALJ04724.1"/>
    <property type="molecule type" value="Genomic_DNA"/>
</dbReference>
<name>A0A0P0CFB2_9FLAO</name>
<evidence type="ECO:0000313" key="2">
    <source>
        <dbReference type="Proteomes" id="UP000057981"/>
    </source>
</evidence>
<accession>A0A0P0CFB2</accession>
<proteinExistence type="predicted"/>
<dbReference type="KEGG" id="ahz:APS56_06095"/>
<gene>
    <name evidence="1" type="ORF">APS56_06095</name>
</gene>